<reference evidence="4 5" key="1">
    <citation type="submission" date="2020-12" db="EMBL/GenBank/DDBJ databases">
        <title>Concerted genomic and epigenomic changes stabilize Arabidopsis allopolyploids.</title>
        <authorList>
            <person name="Chen Z."/>
        </authorList>
    </citation>
    <scope>NUCLEOTIDE SEQUENCE [LARGE SCALE GENOMIC DNA]</scope>
    <source>
        <strain evidence="4">Allo738</strain>
        <tissue evidence="4">Leaf</tissue>
    </source>
</reference>
<name>A0A8T1Z096_9BRAS</name>
<comment type="caution">
    <text evidence="4">The sequence shown here is derived from an EMBL/GenBank/DDBJ whole genome shotgun (WGS) entry which is preliminary data.</text>
</comment>
<dbReference type="AlphaFoldDB" id="A0A8T1Z096"/>
<sequence length="182" mass="19128">MSSEKMGPVGGDTGGAFNDGVFDGVKKITVVTDGTDIDCVSYIKIEYVKDDKIETRVHGTIVGGLAFQLNEFEVDYPSECFIAVGGSYGHVDLYKTVLIKSLIFKTSYGRTSPILGEANSSGSPNDKEFMFEGKNGEKLLGFHGRSGEAIDAIGVYFGTASGGGGSQKLELRIGEGCGNGGT</sequence>
<dbReference type="FunFam" id="2.100.10.30:FF:000001">
    <property type="entry name" value="Jacalin-related lectin 33"/>
    <property type="match status" value="1"/>
</dbReference>
<gene>
    <name evidence="4" type="ORF">ISN45_Aa06g024410</name>
</gene>
<accession>A0A8T1Z096</accession>
<evidence type="ECO:0000256" key="1">
    <source>
        <dbReference type="ARBA" id="ARBA00006568"/>
    </source>
</evidence>
<keyword evidence="5" id="KW-1185">Reference proteome</keyword>
<dbReference type="EMBL" id="JAEFBK010000011">
    <property type="protein sequence ID" value="KAG7551806.1"/>
    <property type="molecule type" value="Genomic_DNA"/>
</dbReference>
<dbReference type="GO" id="GO:0030246">
    <property type="term" value="F:carbohydrate binding"/>
    <property type="evidence" value="ECO:0007669"/>
    <property type="project" value="UniProtKB-KW"/>
</dbReference>
<dbReference type="PANTHER" id="PTHR47293">
    <property type="entry name" value="JACALIN-RELATED LECTIN 3"/>
    <property type="match status" value="1"/>
</dbReference>
<comment type="similarity">
    <text evidence="1">Belongs to the jacalin lectin family.</text>
</comment>
<dbReference type="InterPro" id="IPR001229">
    <property type="entry name" value="Jacalin-like_lectin_dom"/>
</dbReference>
<dbReference type="SMART" id="SM00915">
    <property type="entry name" value="Jacalin"/>
    <property type="match status" value="1"/>
</dbReference>
<evidence type="ECO:0000313" key="4">
    <source>
        <dbReference type="EMBL" id="KAG7551806.1"/>
    </source>
</evidence>
<dbReference type="Pfam" id="PF01419">
    <property type="entry name" value="Jacalin"/>
    <property type="match status" value="1"/>
</dbReference>
<evidence type="ECO:0000313" key="5">
    <source>
        <dbReference type="Proteomes" id="UP000694240"/>
    </source>
</evidence>
<proteinExistence type="inferred from homology"/>
<keyword evidence="2" id="KW-0430">Lectin</keyword>
<organism evidence="4 5">
    <name type="scientific">Arabidopsis thaliana x Arabidopsis arenosa</name>
    <dbReference type="NCBI Taxonomy" id="1240361"/>
    <lineage>
        <taxon>Eukaryota</taxon>
        <taxon>Viridiplantae</taxon>
        <taxon>Streptophyta</taxon>
        <taxon>Embryophyta</taxon>
        <taxon>Tracheophyta</taxon>
        <taxon>Spermatophyta</taxon>
        <taxon>Magnoliopsida</taxon>
        <taxon>eudicotyledons</taxon>
        <taxon>Gunneridae</taxon>
        <taxon>Pentapetalae</taxon>
        <taxon>rosids</taxon>
        <taxon>malvids</taxon>
        <taxon>Brassicales</taxon>
        <taxon>Brassicaceae</taxon>
        <taxon>Camelineae</taxon>
        <taxon>Arabidopsis</taxon>
    </lineage>
</organism>
<evidence type="ECO:0000256" key="2">
    <source>
        <dbReference type="ARBA" id="ARBA00022734"/>
    </source>
</evidence>
<evidence type="ECO:0000259" key="3">
    <source>
        <dbReference type="PROSITE" id="PS51752"/>
    </source>
</evidence>
<dbReference type="Proteomes" id="UP000694240">
    <property type="component" value="Chromosome 11"/>
</dbReference>
<dbReference type="InterPro" id="IPR033734">
    <property type="entry name" value="Jacalin-like_lectin_dom_plant"/>
</dbReference>
<feature type="domain" description="Jacalin-type lectin" evidence="3">
    <location>
        <begin position="3"/>
        <end position="159"/>
    </location>
</feature>
<dbReference type="PROSITE" id="PS51752">
    <property type="entry name" value="JACALIN_LECTIN"/>
    <property type="match status" value="1"/>
</dbReference>
<dbReference type="CDD" id="cd09612">
    <property type="entry name" value="Jacalin"/>
    <property type="match status" value="1"/>
</dbReference>
<dbReference type="PANTHER" id="PTHR47293:SF75">
    <property type="entry name" value="MYROSINASE-BINDING PROTEIN 2"/>
    <property type="match status" value="1"/>
</dbReference>
<protein>
    <submittedName>
        <fullName evidence="4">Jacalin-like lectin domain superfamily</fullName>
    </submittedName>
</protein>